<keyword evidence="2" id="KW-0812">Transmembrane</keyword>
<evidence type="ECO:0000256" key="1">
    <source>
        <dbReference type="SAM" id="MobiDB-lite"/>
    </source>
</evidence>
<evidence type="ECO:0000313" key="4">
    <source>
        <dbReference type="EnsemblMetazoa" id="CJA37843.1"/>
    </source>
</evidence>
<reference evidence="4" key="2">
    <citation type="submission" date="2022-06" db="UniProtKB">
        <authorList>
            <consortium name="EnsemblMetazoa"/>
        </authorList>
    </citation>
    <scope>IDENTIFICATION</scope>
    <source>
        <strain evidence="4">DF5081</strain>
    </source>
</reference>
<proteinExistence type="predicted"/>
<evidence type="ECO:0000256" key="2">
    <source>
        <dbReference type="SAM" id="Phobius"/>
    </source>
</evidence>
<evidence type="ECO:0000259" key="3">
    <source>
        <dbReference type="SMART" id="SM00453"/>
    </source>
</evidence>
<dbReference type="AlphaFoldDB" id="A0A8R1ELY3"/>
<reference evidence="5" key="1">
    <citation type="submission" date="2010-08" db="EMBL/GenBank/DDBJ databases">
        <authorList>
            <consortium name="Caenorhabditis japonica Sequencing Consortium"/>
            <person name="Wilson R.K."/>
        </authorList>
    </citation>
    <scope>NUCLEOTIDE SEQUENCE [LARGE SCALE GENOMIC DNA]</scope>
    <source>
        <strain evidence="5">DF5081</strain>
    </source>
</reference>
<feature type="domain" description="Domain of unknown function WSN" evidence="3">
    <location>
        <begin position="69"/>
        <end position="138"/>
    </location>
</feature>
<sequence>MGQLSDNSPKKKRCETLTETTDAGMSSEANGYYKFKVFGYLLILLAIGVFISFHSWFSKSENEPSKNLNTLNTSEEKTASLARMMNAIALQNEFNDGSVTMKEVMAEALDVRNSTLLDSIDEKDSRVAGKAVKTVDLITARPAQMINKTTDKLKKVLFLGDSTSHSSSISQMFSSLNDFNIDLSSISSSVGRSVQSLKNLSQEINSSNPKFDMA</sequence>
<dbReference type="SMART" id="SM00453">
    <property type="entry name" value="WSN"/>
    <property type="match status" value="1"/>
</dbReference>
<name>A0A8R1ELY3_CAEJA</name>
<dbReference type="Pfam" id="PF02206">
    <property type="entry name" value="WSN"/>
    <property type="match status" value="1"/>
</dbReference>
<keyword evidence="5" id="KW-1185">Reference proteome</keyword>
<keyword evidence="2" id="KW-1133">Transmembrane helix</keyword>
<dbReference type="EnsemblMetazoa" id="CJA37843.1">
    <property type="protein sequence ID" value="CJA37843.1"/>
    <property type="gene ID" value="WBGene00213690"/>
</dbReference>
<protein>
    <submittedName>
        <fullName evidence="4">WSN domain-containing protein</fullName>
    </submittedName>
</protein>
<keyword evidence="2" id="KW-0472">Membrane</keyword>
<dbReference type="InterPro" id="IPR003125">
    <property type="entry name" value="WSN"/>
</dbReference>
<evidence type="ECO:0000313" key="5">
    <source>
        <dbReference type="Proteomes" id="UP000005237"/>
    </source>
</evidence>
<feature type="region of interest" description="Disordered" evidence="1">
    <location>
        <begin position="1"/>
        <end position="21"/>
    </location>
</feature>
<organism evidence="4 5">
    <name type="scientific">Caenorhabditis japonica</name>
    <dbReference type="NCBI Taxonomy" id="281687"/>
    <lineage>
        <taxon>Eukaryota</taxon>
        <taxon>Metazoa</taxon>
        <taxon>Ecdysozoa</taxon>
        <taxon>Nematoda</taxon>
        <taxon>Chromadorea</taxon>
        <taxon>Rhabditida</taxon>
        <taxon>Rhabditina</taxon>
        <taxon>Rhabditomorpha</taxon>
        <taxon>Rhabditoidea</taxon>
        <taxon>Rhabditidae</taxon>
        <taxon>Peloderinae</taxon>
        <taxon>Caenorhabditis</taxon>
    </lineage>
</organism>
<accession>A0A8R1ELY3</accession>
<dbReference type="Proteomes" id="UP000005237">
    <property type="component" value="Unassembled WGS sequence"/>
</dbReference>
<feature type="transmembrane region" description="Helical" evidence="2">
    <location>
        <begin position="37"/>
        <end position="57"/>
    </location>
</feature>